<gene>
    <name evidence="12" type="primary">tonB1</name>
    <name evidence="12" type="ORF">VCO01S_27740</name>
</gene>
<keyword evidence="6" id="KW-0812">Transmembrane</keyword>
<dbReference type="RefSeq" id="WP_141271938.1">
    <property type="nucleotide sequence ID" value="NZ_BJLH01000012.1"/>
</dbReference>
<keyword evidence="9" id="KW-0472">Membrane</keyword>
<dbReference type="GO" id="GO:0098797">
    <property type="term" value="C:plasma membrane protein complex"/>
    <property type="evidence" value="ECO:0007669"/>
    <property type="project" value="TreeGrafter"/>
</dbReference>
<dbReference type="PANTHER" id="PTHR33446">
    <property type="entry name" value="PROTEIN TONB-RELATED"/>
    <property type="match status" value="1"/>
</dbReference>
<dbReference type="GO" id="GO:0055085">
    <property type="term" value="P:transmembrane transport"/>
    <property type="evidence" value="ECO:0007669"/>
    <property type="project" value="InterPro"/>
</dbReference>
<evidence type="ECO:0000256" key="9">
    <source>
        <dbReference type="ARBA" id="ARBA00023136"/>
    </source>
</evidence>
<comment type="subcellular location">
    <subcellularLocation>
        <location evidence="1">Cell inner membrane</location>
        <topology evidence="1">Single-pass membrane protein</topology>
        <orientation evidence="1">Periplasmic side</orientation>
    </subcellularLocation>
</comment>
<dbReference type="NCBIfam" id="TIGR01352">
    <property type="entry name" value="tonB_Cterm"/>
    <property type="match status" value="1"/>
</dbReference>
<feature type="compositionally biased region" description="Basic and acidic residues" evidence="10">
    <location>
        <begin position="70"/>
        <end position="104"/>
    </location>
</feature>
<dbReference type="GO" id="GO:0031992">
    <property type="term" value="F:energy transducer activity"/>
    <property type="evidence" value="ECO:0007669"/>
    <property type="project" value="TreeGrafter"/>
</dbReference>
<evidence type="ECO:0000256" key="7">
    <source>
        <dbReference type="ARBA" id="ARBA00022927"/>
    </source>
</evidence>
<dbReference type="Pfam" id="PF03544">
    <property type="entry name" value="TonB_C"/>
    <property type="match status" value="1"/>
</dbReference>
<accession>A0A4Y3IPY5</accession>
<dbReference type="SUPFAM" id="SSF74653">
    <property type="entry name" value="TolA/TonB C-terminal domain"/>
    <property type="match status" value="1"/>
</dbReference>
<evidence type="ECO:0000256" key="5">
    <source>
        <dbReference type="ARBA" id="ARBA00022519"/>
    </source>
</evidence>
<feature type="compositionally biased region" description="Polar residues" evidence="10">
    <location>
        <begin position="152"/>
        <end position="166"/>
    </location>
</feature>
<dbReference type="GO" id="GO:0015031">
    <property type="term" value="P:protein transport"/>
    <property type="evidence" value="ECO:0007669"/>
    <property type="project" value="UniProtKB-KW"/>
</dbReference>
<evidence type="ECO:0000259" key="11">
    <source>
        <dbReference type="PROSITE" id="PS52015"/>
    </source>
</evidence>
<evidence type="ECO:0000313" key="13">
    <source>
        <dbReference type="Proteomes" id="UP000318242"/>
    </source>
</evidence>
<evidence type="ECO:0000256" key="2">
    <source>
        <dbReference type="ARBA" id="ARBA00006555"/>
    </source>
</evidence>
<protein>
    <submittedName>
        <fullName evidence="12">Cell envelope biogenesis protein TonB</fullName>
    </submittedName>
</protein>
<organism evidence="12 13">
    <name type="scientific">Vibrio comitans NBRC 102076</name>
    <dbReference type="NCBI Taxonomy" id="1219078"/>
    <lineage>
        <taxon>Bacteria</taxon>
        <taxon>Pseudomonadati</taxon>
        <taxon>Pseudomonadota</taxon>
        <taxon>Gammaproteobacteria</taxon>
        <taxon>Vibrionales</taxon>
        <taxon>Vibrionaceae</taxon>
        <taxon>Vibrio</taxon>
    </lineage>
</organism>
<dbReference type="AlphaFoldDB" id="A0A4Y3IPY5"/>
<dbReference type="EMBL" id="BJLH01000012">
    <property type="protein sequence ID" value="GEA61581.1"/>
    <property type="molecule type" value="Genomic_DNA"/>
</dbReference>
<comment type="similarity">
    <text evidence="2">Belongs to the TonB family.</text>
</comment>
<name>A0A4Y3IPY5_9VIBR</name>
<dbReference type="PROSITE" id="PS52015">
    <property type="entry name" value="TONB_CTD"/>
    <property type="match status" value="1"/>
</dbReference>
<evidence type="ECO:0000313" key="12">
    <source>
        <dbReference type="EMBL" id="GEA61581.1"/>
    </source>
</evidence>
<evidence type="ECO:0000256" key="1">
    <source>
        <dbReference type="ARBA" id="ARBA00004383"/>
    </source>
</evidence>
<dbReference type="InterPro" id="IPR051045">
    <property type="entry name" value="TonB-dependent_transducer"/>
</dbReference>
<sequence>MKKYRYLLAGIVSLLIHGVALSFSAPKQEISLASSNEGHAVSIKFVSLAQPEKQAEKKAVEPQPPLPEKSTPKESATKEQPKKAEPKPVAKSVEKPKKQVDKKSPVAKPVKPQPAKTAKSEPKPTLPEPVETKSKETPKDKPVEQKREQEAVQPQTASTNAASSSKPKMVEKPTFSAKPTPVSYPRLAQKRGWQGSTLVEIWVNEEGNQIKQTVVNSSGHKLLDEAALNAVSEWQFQRRNEQGQRIAYRVQVPINFQLN</sequence>
<evidence type="ECO:0000256" key="3">
    <source>
        <dbReference type="ARBA" id="ARBA00022448"/>
    </source>
</evidence>
<keyword evidence="5" id="KW-0997">Cell inner membrane</keyword>
<feature type="domain" description="TonB C-terminal" evidence="11">
    <location>
        <begin position="169"/>
        <end position="259"/>
    </location>
</feature>
<dbReference type="OrthoDB" id="9816142at2"/>
<evidence type="ECO:0000256" key="10">
    <source>
        <dbReference type="SAM" id="MobiDB-lite"/>
    </source>
</evidence>
<feature type="compositionally biased region" description="Low complexity" evidence="10">
    <location>
        <begin position="106"/>
        <end position="117"/>
    </location>
</feature>
<dbReference type="Gene3D" id="3.30.1150.10">
    <property type="match status" value="1"/>
</dbReference>
<reference evidence="12 13" key="1">
    <citation type="submission" date="2019-06" db="EMBL/GenBank/DDBJ databases">
        <title>Whole genome shotgun sequence of Vibrio comitans NBRC 102076.</title>
        <authorList>
            <person name="Hosoyama A."/>
            <person name="Uohara A."/>
            <person name="Ohji S."/>
            <person name="Ichikawa N."/>
        </authorList>
    </citation>
    <scope>NUCLEOTIDE SEQUENCE [LARGE SCALE GENOMIC DNA]</scope>
    <source>
        <strain evidence="12 13">NBRC 102076</strain>
    </source>
</reference>
<proteinExistence type="inferred from homology"/>
<feature type="region of interest" description="Disordered" evidence="10">
    <location>
        <begin position="51"/>
        <end position="182"/>
    </location>
</feature>
<feature type="compositionally biased region" description="Basic and acidic residues" evidence="10">
    <location>
        <begin position="130"/>
        <end position="150"/>
    </location>
</feature>
<comment type="caution">
    <text evidence="12">The sequence shown here is derived from an EMBL/GenBank/DDBJ whole genome shotgun (WGS) entry which is preliminary data.</text>
</comment>
<evidence type="ECO:0000256" key="6">
    <source>
        <dbReference type="ARBA" id="ARBA00022692"/>
    </source>
</evidence>
<keyword evidence="7" id="KW-0653">Protein transport</keyword>
<keyword evidence="3" id="KW-0813">Transport</keyword>
<evidence type="ECO:0000256" key="8">
    <source>
        <dbReference type="ARBA" id="ARBA00022989"/>
    </source>
</evidence>
<evidence type="ECO:0000256" key="4">
    <source>
        <dbReference type="ARBA" id="ARBA00022475"/>
    </source>
</evidence>
<dbReference type="PANTHER" id="PTHR33446:SF2">
    <property type="entry name" value="PROTEIN TONB"/>
    <property type="match status" value="1"/>
</dbReference>
<dbReference type="InterPro" id="IPR006260">
    <property type="entry name" value="TonB/TolA_C"/>
</dbReference>
<keyword evidence="8" id="KW-1133">Transmembrane helix</keyword>
<keyword evidence="13" id="KW-1185">Reference proteome</keyword>
<dbReference type="Proteomes" id="UP000318242">
    <property type="component" value="Unassembled WGS sequence"/>
</dbReference>
<keyword evidence="4" id="KW-1003">Cell membrane</keyword>
<dbReference type="InterPro" id="IPR037682">
    <property type="entry name" value="TonB_C"/>
</dbReference>